<accession>A0ABP9RT70</accession>
<feature type="transmembrane region" description="Helical" evidence="2">
    <location>
        <begin position="109"/>
        <end position="128"/>
    </location>
</feature>
<feature type="transmembrane region" description="Helical" evidence="2">
    <location>
        <begin position="164"/>
        <end position="184"/>
    </location>
</feature>
<feature type="compositionally biased region" description="Basic and acidic residues" evidence="1">
    <location>
        <begin position="188"/>
        <end position="207"/>
    </location>
</feature>
<evidence type="ECO:0000256" key="2">
    <source>
        <dbReference type="SAM" id="Phobius"/>
    </source>
</evidence>
<organism evidence="3 4">
    <name type="scientific">Rugosimonospora acidiphila</name>
    <dbReference type="NCBI Taxonomy" id="556531"/>
    <lineage>
        <taxon>Bacteria</taxon>
        <taxon>Bacillati</taxon>
        <taxon>Actinomycetota</taxon>
        <taxon>Actinomycetes</taxon>
        <taxon>Micromonosporales</taxon>
        <taxon>Micromonosporaceae</taxon>
        <taxon>Rugosimonospora</taxon>
    </lineage>
</organism>
<keyword evidence="2" id="KW-1133">Transmembrane helix</keyword>
<name>A0ABP9RT70_9ACTN</name>
<dbReference type="RefSeq" id="WP_345630566.1">
    <property type="nucleotide sequence ID" value="NZ_BAABJQ010000008.1"/>
</dbReference>
<proteinExistence type="predicted"/>
<dbReference type="EMBL" id="BAABJQ010000008">
    <property type="protein sequence ID" value="GAA5186689.1"/>
    <property type="molecule type" value="Genomic_DNA"/>
</dbReference>
<feature type="transmembrane region" description="Helical" evidence="2">
    <location>
        <begin position="80"/>
        <end position="103"/>
    </location>
</feature>
<feature type="transmembrane region" description="Helical" evidence="2">
    <location>
        <begin position="44"/>
        <end position="68"/>
    </location>
</feature>
<evidence type="ECO:0000313" key="3">
    <source>
        <dbReference type="EMBL" id="GAA5186689.1"/>
    </source>
</evidence>
<keyword evidence="2" id="KW-0812">Transmembrane</keyword>
<keyword evidence="4" id="KW-1185">Reference proteome</keyword>
<feature type="transmembrane region" description="Helical" evidence="2">
    <location>
        <begin position="135"/>
        <end position="158"/>
    </location>
</feature>
<dbReference type="Proteomes" id="UP001501570">
    <property type="component" value="Unassembled WGS sequence"/>
</dbReference>
<protein>
    <submittedName>
        <fullName evidence="3">Uncharacterized protein</fullName>
    </submittedName>
</protein>
<sequence>MMLLVPSLAWCAVAITWTLGAYRTGLAVFAALIAYHIYGLGWGWSLYGLNDGSLALTIAILAALAAAARWRWTAPQPRTPLLATIPLALLLWALCVPWGYHAISHPTVAAGWGWALAGIGALTGVYLARHRRRPVIIAILVVALAAGLLAPAILLHLIDGVTGGWLLSITALTALLAAIGSNVLHSHSSRDRDRPTSLDDQHRTANT</sequence>
<gene>
    <name evidence="3" type="ORF">GCM10023322_33510</name>
</gene>
<feature type="region of interest" description="Disordered" evidence="1">
    <location>
        <begin position="186"/>
        <end position="207"/>
    </location>
</feature>
<evidence type="ECO:0000313" key="4">
    <source>
        <dbReference type="Proteomes" id="UP001501570"/>
    </source>
</evidence>
<evidence type="ECO:0000256" key="1">
    <source>
        <dbReference type="SAM" id="MobiDB-lite"/>
    </source>
</evidence>
<comment type="caution">
    <text evidence="3">The sequence shown here is derived from an EMBL/GenBank/DDBJ whole genome shotgun (WGS) entry which is preliminary data.</text>
</comment>
<reference evidence="4" key="1">
    <citation type="journal article" date="2019" name="Int. J. Syst. Evol. Microbiol.">
        <title>The Global Catalogue of Microorganisms (GCM) 10K type strain sequencing project: providing services to taxonomists for standard genome sequencing and annotation.</title>
        <authorList>
            <consortium name="The Broad Institute Genomics Platform"/>
            <consortium name="The Broad Institute Genome Sequencing Center for Infectious Disease"/>
            <person name="Wu L."/>
            <person name="Ma J."/>
        </authorList>
    </citation>
    <scope>NUCLEOTIDE SEQUENCE [LARGE SCALE GENOMIC DNA]</scope>
    <source>
        <strain evidence="4">JCM 18304</strain>
    </source>
</reference>
<keyword evidence="2" id="KW-0472">Membrane</keyword>